<evidence type="ECO:0000313" key="3">
    <source>
        <dbReference type="EMBL" id="MFC6632241.1"/>
    </source>
</evidence>
<reference evidence="4" key="1">
    <citation type="journal article" date="2019" name="Int. J. Syst. Evol. Microbiol.">
        <title>The Global Catalogue of Microorganisms (GCM) 10K type strain sequencing project: providing services to taxonomists for standard genome sequencing and annotation.</title>
        <authorList>
            <consortium name="The Broad Institute Genomics Platform"/>
            <consortium name="The Broad Institute Genome Sequencing Center for Infectious Disease"/>
            <person name="Wu L."/>
            <person name="Ma J."/>
        </authorList>
    </citation>
    <scope>NUCLEOTIDE SEQUENCE [LARGE SCALE GENOMIC DNA]</scope>
    <source>
        <strain evidence="4">CGMCC 1.13718</strain>
    </source>
</reference>
<feature type="repeat" description="ANK" evidence="1">
    <location>
        <begin position="68"/>
        <end position="105"/>
    </location>
</feature>
<protein>
    <submittedName>
        <fullName evidence="3">Ankyrin repeat domain-containing protein</fullName>
    </submittedName>
</protein>
<feature type="repeat" description="ANK" evidence="1">
    <location>
        <begin position="106"/>
        <end position="138"/>
    </location>
</feature>
<dbReference type="RefSeq" id="WP_193192361.1">
    <property type="nucleotide sequence ID" value="NZ_JACZFR010000028.1"/>
</dbReference>
<feature type="repeat" description="ANK" evidence="1">
    <location>
        <begin position="35"/>
        <end position="67"/>
    </location>
</feature>
<evidence type="ECO:0000256" key="2">
    <source>
        <dbReference type="SAM" id="MobiDB-lite"/>
    </source>
</evidence>
<keyword evidence="1" id="KW-0040">ANK repeat</keyword>
<keyword evidence="4" id="KW-1185">Reference proteome</keyword>
<sequence>MRFRLTLLLFLTTLTGCSSQQKLFDAAHGSSANAAGWSPLISAVDAGNLPAARALLAAGADLAATTEKGWTALHFTVQDTVGRAHDTELAGLLIEAGANPDARDIYGQTPLYLSVENQRQEMREFLMAAGANPDIASNSGFTPLMRAVFDGNLPAARSLVSAQVHLESRNREGWTALHLTANLAKHGGRSQDQALVRLLVEAGANLNARENKGRTPLNLSVVNSRSAVLELLLASGADPDIGDKRGITPLLNAVYDGNFAAVQALVAAGADVAAVNDRGWSALHYTANSVANRVVNSAERRGWSRDEATARLLIESGVNVNARDNYGFTPLFLSVANNREEIRDLLLAAGANPDIANVDGCTPLMRAASDSDLPAARALLAAKASLTATDKAGRSALQYVAGHSGKDDRSKPEAMERLLIAAGAGPSNHQRSPDPDPSYCR</sequence>
<dbReference type="EMBL" id="JBHSVR010000001">
    <property type="protein sequence ID" value="MFC6632241.1"/>
    <property type="molecule type" value="Genomic_DNA"/>
</dbReference>
<dbReference type="PROSITE" id="PS50297">
    <property type="entry name" value="ANK_REP_REGION"/>
    <property type="match status" value="6"/>
</dbReference>
<feature type="repeat" description="ANK" evidence="1">
    <location>
        <begin position="326"/>
        <end position="358"/>
    </location>
</feature>
<organism evidence="3 4">
    <name type="scientific">Microbulbifer taiwanensis</name>
    <dbReference type="NCBI Taxonomy" id="986746"/>
    <lineage>
        <taxon>Bacteria</taxon>
        <taxon>Pseudomonadati</taxon>
        <taxon>Pseudomonadota</taxon>
        <taxon>Gammaproteobacteria</taxon>
        <taxon>Cellvibrionales</taxon>
        <taxon>Microbulbiferaceae</taxon>
        <taxon>Microbulbifer</taxon>
    </lineage>
</organism>
<dbReference type="Proteomes" id="UP001596425">
    <property type="component" value="Unassembled WGS sequence"/>
</dbReference>
<feature type="repeat" description="ANK" evidence="1">
    <location>
        <begin position="245"/>
        <end position="277"/>
    </location>
</feature>
<dbReference type="SUPFAM" id="SSF48403">
    <property type="entry name" value="Ankyrin repeat"/>
    <property type="match status" value="1"/>
</dbReference>
<evidence type="ECO:0000313" key="4">
    <source>
        <dbReference type="Proteomes" id="UP001596425"/>
    </source>
</evidence>
<dbReference type="InterPro" id="IPR002110">
    <property type="entry name" value="Ankyrin_rpt"/>
</dbReference>
<feature type="repeat" description="ANK" evidence="1">
    <location>
        <begin position="359"/>
        <end position="391"/>
    </location>
</feature>
<feature type="repeat" description="ANK" evidence="1">
    <location>
        <begin position="172"/>
        <end position="211"/>
    </location>
</feature>
<name>A0ABW1YHJ8_9GAMM</name>
<dbReference type="PANTHER" id="PTHR24118:SF99">
    <property type="entry name" value="POTE ANKYRIN DOMAIN FAMILY MEMBER 3C-RELATED"/>
    <property type="match status" value="1"/>
</dbReference>
<dbReference type="PROSITE" id="PS50088">
    <property type="entry name" value="ANK_REPEAT"/>
    <property type="match status" value="9"/>
</dbReference>
<feature type="region of interest" description="Disordered" evidence="2">
    <location>
        <begin position="420"/>
        <end position="441"/>
    </location>
</feature>
<accession>A0ABW1YHJ8</accession>
<dbReference type="Pfam" id="PF13637">
    <property type="entry name" value="Ank_4"/>
    <property type="match status" value="2"/>
</dbReference>
<feature type="repeat" description="ANK" evidence="1">
    <location>
        <begin position="212"/>
        <end position="244"/>
    </location>
</feature>
<feature type="repeat" description="ANK" evidence="1">
    <location>
        <begin position="139"/>
        <end position="171"/>
    </location>
</feature>
<gene>
    <name evidence="3" type="ORF">ACFQBM_03055</name>
</gene>
<dbReference type="PROSITE" id="PS51257">
    <property type="entry name" value="PROKAR_LIPOPROTEIN"/>
    <property type="match status" value="1"/>
</dbReference>
<dbReference type="Pfam" id="PF00023">
    <property type="entry name" value="Ank"/>
    <property type="match status" value="1"/>
</dbReference>
<proteinExistence type="predicted"/>
<dbReference type="Pfam" id="PF12796">
    <property type="entry name" value="Ank_2"/>
    <property type="match status" value="3"/>
</dbReference>
<dbReference type="PANTHER" id="PTHR24118">
    <property type="entry name" value="POTE ANKYRIN DOMAIN"/>
    <property type="match status" value="1"/>
</dbReference>
<dbReference type="InterPro" id="IPR036770">
    <property type="entry name" value="Ankyrin_rpt-contain_sf"/>
</dbReference>
<dbReference type="Gene3D" id="1.25.40.20">
    <property type="entry name" value="Ankyrin repeat-containing domain"/>
    <property type="match status" value="4"/>
</dbReference>
<evidence type="ECO:0000256" key="1">
    <source>
        <dbReference type="PROSITE-ProRule" id="PRU00023"/>
    </source>
</evidence>
<dbReference type="SMART" id="SM00248">
    <property type="entry name" value="ANK"/>
    <property type="match status" value="10"/>
</dbReference>
<dbReference type="PRINTS" id="PR01415">
    <property type="entry name" value="ANKYRIN"/>
</dbReference>
<comment type="caution">
    <text evidence="3">The sequence shown here is derived from an EMBL/GenBank/DDBJ whole genome shotgun (WGS) entry which is preliminary data.</text>
</comment>